<dbReference type="SUPFAM" id="SSF117281">
    <property type="entry name" value="Kelch motif"/>
    <property type="match status" value="1"/>
</dbReference>
<dbReference type="Pfam" id="PF01344">
    <property type="entry name" value="Kelch_1"/>
    <property type="match status" value="2"/>
</dbReference>
<dbReference type="PANTHER" id="PTHR45632">
    <property type="entry name" value="LD33804P"/>
    <property type="match status" value="1"/>
</dbReference>
<gene>
    <name evidence="4" type="ORF">PGLA1383_LOCUS57208</name>
</gene>
<reference evidence="4" key="1">
    <citation type="submission" date="2021-02" db="EMBL/GenBank/DDBJ databases">
        <authorList>
            <person name="Dougan E. K."/>
            <person name="Rhodes N."/>
            <person name="Thang M."/>
            <person name="Chan C."/>
        </authorList>
    </citation>
    <scope>NUCLEOTIDE SEQUENCE</scope>
</reference>
<keyword evidence="2" id="KW-0677">Repeat</keyword>
<dbReference type="EMBL" id="CAJNNV010033213">
    <property type="protein sequence ID" value="CAE8642806.1"/>
    <property type="molecule type" value="Genomic_DNA"/>
</dbReference>
<proteinExistence type="predicted"/>
<dbReference type="Proteomes" id="UP000654075">
    <property type="component" value="Unassembled WGS sequence"/>
</dbReference>
<dbReference type="AlphaFoldDB" id="A0A813HXC5"/>
<evidence type="ECO:0000256" key="2">
    <source>
        <dbReference type="ARBA" id="ARBA00022737"/>
    </source>
</evidence>
<feature type="region of interest" description="Disordered" evidence="3">
    <location>
        <begin position="1"/>
        <end position="38"/>
    </location>
</feature>
<keyword evidence="1" id="KW-0880">Kelch repeat</keyword>
<accession>A0A813HXC5</accession>
<sequence>MWIDSAVNNNDNNNSNNNKNNNSNNNNNNTEAGDPYSAWQQIGPAAGWHSKVLATSWGVLAVDQTAGTMHCFRDGECVRYHGQTLPEDGRVCSVAGKLLASGGLDENGLITSSCSWTWTQDVGRSLSRAQPMLTARCGHACATMLGRVVALGGYSSDTGGVIQAVASVEVYDASSDAWAPLPDMSVARAYFGAVAVEGRLFVFGGVDSNHDLLSSCETWSPNEGWCSLRTNAPSGGFCSAALVNGVIHVAFNPTVDKWWDEAAVLWTFDPRTEGWFPLRLPRAPGPIYGLCVAPMSSWT</sequence>
<dbReference type="OrthoDB" id="45365at2759"/>
<feature type="compositionally biased region" description="Low complexity" evidence="3">
    <location>
        <begin position="8"/>
        <end position="29"/>
    </location>
</feature>
<comment type="caution">
    <text evidence="4">The sequence shown here is derived from an EMBL/GenBank/DDBJ whole genome shotgun (WGS) entry which is preliminary data.</text>
</comment>
<dbReference type="PANTHER" id="PTHR45632:SF3">
    <property type="entry name" value="KELCH-LIKE PROTEIN 32"/>
    <property type="match status" value="1"/>
</dbReference>
<evidence type="ECO:0000313" key="5">
    <source>
        <dbReference type="Proteomes" id="UP000654075"/>
    </source>
</evidence>
<evidence type="ECO:0000256" key="3">
    <source>
        <dbReference type="SAM" id="MobiDB-lite"/>
    </source>
</evidence>
<keyword evidence="5" id="KW-1185">Reference proteome</keyword>
<dbReference type="InterPro" id="IPR006652">
    <property type="entry name" value="Kelch_1"/>
</dbReference>
<dbReference type="SMART" id="SM00612">
    <property type="entry name" value="Kelch"/>
    <property type="match status" value="3"/>
</dbReference>
<organism evidence="4 5">
    <name type="scientific">Polarella glacialis</name>
    <name type="common">Dinoflagellate</name>
    <dbReference type="NCBI Taxonomy" id="89957"/>
    <lineage>
        <taxon>Eukaryota</taxon>
        <taxon>Sar</taxon>
        <taxon>Alveolata</taxon>
        <taxon>Dinophyceae</taxon>
        <taxon>Suessiales</taxon>
        <taxon>Suessiaceae</taxon>
        <taxon>Polarella</taxon>
    </lineage>
</organism>
<evidence type="ECO:0000313" key="4">
    <source>
        <dbReference type="EMBL" id="CAE8642806.1"/>
    </source>
</evidence>
<dbReference type="Gene3D" id="2.120.10.80">
    <property type="entry name" value="Kelch-type beta propeller"/>
    <property type="match status" value="1"/>
</dbReference>
<protein>
    <submittedName>
        <fullName evidence="4">Uncharacterized protein</fullName>
    </submittedName>
</protein>
<dbReference type="InterPro" id="IPR015915">
    <property type="entry name" value="Kelch-typ_b-propeller"/>
</dbReference>
<evidence type="ECO:0000256" key="1">
    <source>
        <dbReference type="ARBA" id="ARBA00022441"/>
    </source>
</evidence>
<name>A0A813HXC5_POLGL</name>